<dbReference type="AlphaFoldDB" id="A0A4S2LXK7"/>
<feature type="domain" description="TTI1 N-terminal TPR" evidence="2">
    <location>
        <begin position="3"/>
        <end position="322"/>
    </location>
</feature>
<dbReference type="InterPro" id="IPR049362">
    <property type="entry name" value="TTI1_rpt"/>
</dbReference>
<dbReference type="Pfam" id="PF21547">
    <property type="entry name" value="TTI1"/>
    <property type="match status" value="1"/>
</dbReference>
<dbReference type="InterPro" id="IPR057566">
    <property type="entry name" value="TPR_TTI1_N"/>
</dbReference>
<feature type="compositionally biased region" description="Low complexity" evidence="1">
    <location>
        <begin position="880"/>
        <end position="891"/>
    </location>
</feature>
<dbReference type="PANTHER" id="PTHR18460:SF3">
    <property type="entry name" value="TELO2-INTERACTING PROTEIN 1 HOMOLOG"/>
    <property type="match status" value="1"/>
</dbReference>
<organism evidence="4 5">
    <name type="scientific">Opisthorchis felineus</name>
    <dbReference type="NCBI Taxonomy" id="147828"/>
    <lineage>
        <taxon>Eukaryota</taxon>
        <taxon>Metazoa</taxon>
        <taxon>Spiralia</taxon>
        <taxon>Lophotrochozoa</taxon>
        <taxon>Platyhelminthes</taxon>
        <taxon>Trematoda</taxon>
        <taxon>Digenea</taxon>
        <taxon>Opisthorchiida</taxon>
        <taxon>Opisthorchiata</taxon>
        <taxon>Opisthorchiidae</taxon>
        <taxon>Opisthorchis</taxon>
    </lineage>
</organism>
<dbReference type="GO" id="GO:0005737">
    <property type="term" value="C:cytoplasm"/>
    <property type="evidence" value="ECO:0007669"/>
    <property type="project" value="TreeGrafter"/>
</dbReference>
<dbReference type="Pfam" id="PF24173">
    <property type="entry name" value="TPR_TTI1_N"/>
    <property type="match status" value="1"/>
</dbReference>
<evidence type="ECO:0000313" key="4">
    <source>
        <dbReference type="EMBL" id="TGZ68620.1"/>
    </source>
</evidence>
<dbReference type="Pfam" id="PF24181">
    <property type="entry name" value="TPR_TTI1_C"/>
    <property type="match status" value="1"/>
</dbReference>
<dbReference type="OrthoDB" id="49511at2759"/>
<dbReference type="Pfam" id="PF24176">
    <property type="entry name" value="TPR_TTI1_2nd"/>
    <property type="match status" value="1"/>
</dbReference>
<dbReference type="InterPro" id="IPR011989">
    <property type="entry name" value="ARM-like"/>
</dbReference>
<keyword evidence="5" id="KW-1185">Reference proteome</keyword>
<evidence type="ECO:0000259" key="2">
    <source>
        <dbReference type="Pfam" id="PF24173"/>
    </source>
</evidence>
<dbReference type="SUPFAM" id="SSF48371">
    <property type="entry name" value="ARM repeat"/>
    <property type="match status" value="2"/>
</dbReference>
<evidence type="ECO:0000313" key="5">
    <source>
        <dbReference type="Proteomes" id="UP000308267"/>
    </source>
</evidence>
<feature type="region of interest" description="Disordered" evidence="1">
    <location>
        <begin position="870"/>
        <end position="891"/>
    </location>
</feature>
<accession>A0A4S2LXK7</accession>
<gene>
    <name evidence="4" type="ORF">CRM22_004165</name>
</gene>
<dbReference type="InterPro" id="IPR057567">
    <property type="entry name" value="TPR_TTI1_C"/>
</dbReference>
<dbReference type="Proteomes" id="UP000308267">
    <property type="component" value="Unassembled WGS sequence"/>
</dbReference>
<feature type="domain" description="TTI1 C-terminal TPR" evidence="3">
    <location>
        <begin position="885"/>
        <end position="1092"/>
    </location>
</feature>
<proteinExistence type="predicted"/>
<reference evidence="4 5" key="1">
    <citation type="journal article" date="2019" name="BMC Genomics">
        <title>New insights from Opisthorchis felineus genome: update on genomics of the epidemiologically important liver flukes.</title>
        <authorList>
            <person name="Ershov N.I."/>
            <person name="Mordvinov V.A."/>
            <person name="Prokhortchouk E.B."/>
            <person name="Pakharukova M.Y."/>
            <person name="Gunbin K.V."/>
            <person name="Ustyantsev K."/>
            <person name="Genaev M.A."/>
            <person name="Blinov A.G."/>
            <person name="Mazur A."/>
            <person name="Boulygina E."/>
            <person name="Tsygankova S."/>
            <person name="Khrameeva E."/>
            <person name="Chekanov N."/>
            <person name="Fan G."/>
            <person name="Xiao A."/>
            <person name="Zhang H."/>
            <person name="Xu X."/>
            <person name="Yang H."/>
            <person name="Solovyev V."/>
            <person name="Lee S.M."/>
            <person name="Liu X."/>
            <person name="Afonnikov D.A."/>
            <person name="Skryabin K.G."/>
        </authorList>
    </citation>
    <scope>NUCLEOTIDE SEQUENCE [LARGE SCALE GENOMIC DNA]</scope>
    <source>
        <strain evidence="4">AK-0245</strain>
        <tissue evidence="4">Whole organism</tissue>
    </source>
</reference>
<name>A0A4S2LXK7_OPIFE</name>
<dbReference type="EMBL" id="SJOL01006356">
    <property type="protein sequence ID" value="TGZ68620.1"/>
    <property type="molecule type" value="Genomic_DNA"/>
</dbReference>
<dbReference type="PANTHER" id="PTHR18460">
    <property type="entry name" value="TEL2 INTERACTING PROTEIN 1 TTI1 FAMILY MEMBER"/>
    <property type="match status" value="1"/>
</dbReference>
<sequence>MDALQDICLQLDKGTGAPTLHNLLRFTENCDKESLRNLFIILHPRIRPFFADSRNNRSDLIELVYRIYGTFFKDQDLFVSHMACIQLFEDLSSLMFSLSSGETERPWSKLSEECCLSISTFVGDLFLCITSNAAVKLYSTRHLPLLSHICSTLLEMAEFSSWRAVRIQALFALQHLVRPGPTLCAHPKNCQLSRLVPSRIAQLLPGISQGLFRLITGDLKIGSSVKEAALQTWAVVFAVVFGCFLKPKNKNSAVGGSDTGLFSSEWYEQSRSRIHQLVSLTLDNLLHVQLELNFDENYRLSVALVNWLSAMLFQCPALLSLSPLRDTVVAGLITIAAQTNTIDDSLPNDPSIRTSLTALQVLEKFVQSEEPDEVPLIHLSLPKSVTGSRLIRNIASQALCNHINSFAGLSSHVVDEKQLQKRLRTISGYLNVMDVEGLSILTYRRESFHRLCTSLAELLRFSTNSVELLHDCSPQSSSSQSVSGRTNANRPVSLFPKSFELFHDSKTLELVQLVAGRIAAQEDALDLFVDTCRDVMTLTGEIHRNPCLLLITAGLFGYVQNDMVVWEQRNADCLRIVAEWFDSDLLHLPISIAQCTKSTEQSNVKHVTVWPELPSASAMTSSNTCTREVVAAKDEKPSLKELKQNTITVCLLLELFSTASLIYLPKPVNNEDLLRIGLVACTSFAAHPDLVGKTARCCLQQLAINCGYADVHSLITANADFLVSTITLQLHRVILLSPDDAQRAVPPELLTELRSTCHTLETLFEYATMDVLPLLRPLVKQILTCLDLTYEHHADLFLPALKCLVSTCRWWNEKHYKASPLYFDCPPLALDEAQPPISEPVDVMSDIFSLTLRNTRALIEETRRIHNICEPSVSPDGDRSTLASDDTSSLTKLKEKQEEDCARVFPDHLHIVEEVMLRCVHLLAQAQPKLRMLSMDVLMEGYITLADETELLLPLVHKAWASLMARFRDQHAVVVEKAFQLLTVLTKVAGDFIRARASSDILPPLLNFLTRGASVSSGANESFQHLTAYRVQRQLLLQMGSLCVQLGLMSESLRSVIRMLILYLEDDQPQGLQQAAEHSLTRLWRIDPGLIWTCILAEVPRDLQNEVFGQIPSEKFQTCETLRAQEEPSKKIAFTRVRQLLLRLYRVVPDSSPPH</sequence>
<dbReference type="Gene3D" id="1.25.10.10">
    <property type="entry name" value="Leucine-rich Repeat Variant"/>
    <property type="match status" value="1"/>
</dbReference>
<dbReference type="STRING" id="147828.A0A4S2LXK7"/>
<dbReference type="InterPro" id="IPR016024">
    <property type="entry name" value="ARM-type_fold"/>
</dbReference>
<evidence type="ECO:0000256" key="1">
    <source>
        <dbReference type="SAM" id="MobiDB-lite"/>
    </source>
</evidence>
<comment type="caution">
    <text evidence="4">The sequence shown here is derived from an EMBL/GenBank/DDBJ whole genome shotgun (WGS) entry which is preliminary data.</text>
</comment>
<evidence type="ECO:0000259" key="3">
    <source>
        <dbReference type="Pfam" id="PF24181"/>
    </source>
</evidence>
<dbReference type="InterPro" id="IPR052587">
    <property type="entry name" value="TELO2-interacting_protein_1"/>
</dbReference>
<protein>
    <submittedName>
        <fullName evidence="4">Uncharacterized protein</fullName>
    </submittedName>
</protein>